<dbReference type="RefSeq" id="WP_053582430.1">
    <property type="nucleotide sequence ID" value="NZ_LGRV01000003.1"/>
</dbReference>
<feature type="domain" description="Beta-ketoacyl-[acyl-carrier-protein] synthase III C-terminal" evidence="3">
    <location>
        <begin position="239"/>
        <end position="328"/>
    </location>
</feature>
<proteinExistence type="predicted"/>
<dbReference type="Gene3D" id="3.40.47.10">
    <property type="match status" value="1"/>
</dbReference>
<evidence type="ECO:0000256" key="1">
    <source>
        <dbReference type="ARBA" id="ARBA00022679"/>
    </source>
</evidence>
<evidence type="ECO:0000259" key="4">
    <source>
        <dbReference type="Pfam" id="PF08545"/>
    </source>
</evidence>
<dbReference type="CDD" id="cd00830">
    <property type="entry name" value="KAS_III"/>
    <property type="match status" value="1"/>
</dbReference>
<dbReference type="Pfam" id="PF08545">
    <property type="entry name" value="ACP_syn_III"/>
    <property type="match status" value="1"/>
</dbReference>
<dbReference type="PANTHER" id="PTHR34069:SF2">
    <property type="entry name" value="BETA-KETOACYL-[ACYL-CARRIER-PROTEIN] SYNTHASE III"/>
    <property type="match status" value="1"/>
</dbReference>
<evidence type="ECO:0000313" key="6">
    <source>
        <dbReference type="Proteomes" id="UP000050668"/>
    </source>
</evidence>
<organism evidence="5 6">
    <name type="scientific">Lysinibacillus contaminans</name>
    <dbReference type="NCBI Taxonomy" id="1293441"/>
    <lineage>
        <taxon>Bacteria</taxon>
        <taxon>Bacillati</taxon>
        <taxon>Bacillota</taxon>
        <taxon>Bacilli</taxon>
        <taxon>Bacillales</taxon>
        <taxon>Bacillaceae</taxon>
        <taxon>Lysinibacillus</taxon>
    </lineage>
</organism>
<reference evidence="6" key="1">
    <citation type="submission" date="2015-07" db="EMBL/GenBank/DDBJ databases">
        <title>Fjat-14205 dsm 2895.</title>
        <authorList>
            <person name="Liu B."/>
            <person name="Wang J."/>
            <person name="Zhu Y."/>
            <person name="Liu G."/>
            <person name="Chen Q."/>
            <person name="Chen Z."/>
            <person name="Lan J."/>
            <person name="Che J."/>
            <person name="Ge C."/>
            <person name="Shi H."/>
            <person name="Pan Z."/>
            <person name="Liu X."/>
        </authorList>
    </citation>
    <scope>NUCLEOTIDE SEQUENCE [LARGE SCALE GENOMIC DNA]</scope>
    <source>
        <strain evidence="6">DSM 25560</strain>
    </source>
</reference>
<accession>A0ABR5JYU1</accession>
<dbReference type="SUPFAM" id="SSF53901">
    <property type="entry name" value="Thiolase-like"/>
    <property type="match status" value="1"/>
</dbReference>
<keyword evidence="2" id="KW-0012">Acyltransferase</keyword>
<dbReference type="InterPro" id="IPR013747">
    <property type="entry name" value="ACP_syn_III_C"/>
</dbReference>
<feature type="domain" description="Beta-ketoacyl-[acyl-carrier-protein] synthase III N-terminal" evidence="4">
    <location>
        <begin position="113"/>
        <end position="191"/>
    </location>
</feature>
<dbReference type="Proteomes" id="UP000050668">
    <property type="component" value="Unassembled WGS sequence"/>
</dbReference>
<protein>
    <submittedName>
        <fullName evidence="5">3-oxoacyl-ACP synthase</fullName>
    </submittedName>
</protein>
<name>A0ABR5JYU1_9BACI</name>
<dbReference type="EMBL" id="LGRV01000003">
    <property type="protein sequence ID" value="KOS67620.1"/>
    <property type="molecule type" value="Genomic_DNA"/>
</dbReference>
<evidence type="ECO:0000313" key="5">
    <source>
        <dbReference type="EMBL" id="KOS67620.1"/>
    </source>
</evidence>
<comment type="caution">
    <text evidence="5">The sequence shown here is derived from an EMBL/GenBank/DDBJ whole genome shotgun (WGS) entry which is preliminary data.</text>
</comment>
<evidence type="ECO:0000259" key="3">
    <source>
        <dbReference type="Pfam" id="PF08541"/>
    </source>
</evidence>
<sequence>MRNVIIKEMAIYHPEEKVSNDFYIEHFKQKDNEDYTKFLTEVLGRNNRYIAGKEENSLTMAIEASKRVLAKAGVSAEDLDMIMFSSQVPEYTLPTNSIMIHQALGAGGKTAVYDTNANCSGMTMALDNASRYLESHPRMNRILLVGSDNFLRISNPKDVITYANFGDVAVAVLLEKTEGEGGLIDSDYFTDSSIFDKVVFPRNGLSKGMEDNSIDYTTWLPFNGDISIERTKELIDPMLSRNNLTPEDVKAYCFSQFAKSNLDKLQAHFGVEEERVVFVSDEFGYTGTTSPLLAFYKAVEDGRIQRGDKVLLWTVGIGYHIVAVLYQY</sequence>
<dbReference type="Pfam" id="PF08541">
    <property type="entry name" value="ACP_syn_III_C"/>
    <property type="match status" value="1"/>
</dbReference>
<dbReference type="InterPro" id="IPR016039">
    <property type="entry name" value="Thiolase-like"/>
</dbReference>
<keyword evidence="1" id="KW-0808">Transferase</keyword>
<gene>
    <name evidence="5" type="ORF">AEA09_02985</name>
</gene>
<keyword evidence="6" id="KW-1185">Reference proteome</keyword>
<evidence type="ECO:0000256" key="2">
    <source>
        <dbReference type="ARBA" id="ARBA00023315"/>
    </source>
</evidence>
<dbReference type="InterPro" id="IPR013751">
    <property type="entry name" value="ACP_syn_III_N"/>
</dbReference>
<dbReference type="PANTHER" id="PTHR34069">
    <property type="entry name" value="3-OXOACYL-[ACYL-CARRIER-PROTEIN] SYNTHASE 3"/>
    <property type="match status" value="1"/>
</dbReference>